<dbReference type="SUPFAM" id="SSF49299">
    <property type="entry name" value="PKD domain"/>
    <property type="match status" value="1"/>
</dbReference>
<evidence type="ECO:0000313" key="3">
    <source>
        <dbReference type="EMBL" id="ACL66297.1"/>
    </source>
</evidence>
<dbReference type="KEGG" id="acp:A2cp1_2960"/>
<feature type="chain" id="PRO_5002875014" evidence="1">
    <location>
        <begin position="25"/>
        <end position="687"/>
    </location>
</feature>
<feature type="domain" description="PKD" evidence="2">
    <location>
        <begin position="179"/>
        <end position="245"/>
    </location>
</feature>
<evidence type="ECO:0000259" key="2">
    <source>
        <dbReference type="PROSITE" id="PS50093"/>
    </source>
</evidence>
<gene>
    <name evidence="3" type="ordered locus">A2cp1_2960</name>
</gene>
<dbReference type="PROSITE" id="PS50093">
    <property type="entry name" value="PKD"/>
    <property type="match status" value="1"/>
</dbReference>
<name>B8JFC0_ANAD2</name>
<dbReference type="SMART" id="SM00089">
    <property type="entry name" value="PKD"/>
    <property type="match status" value="1"/>
</dbReference>
<dbReference type="InterPro" id="IPR013783">
    <property type="entry name" value="Ig-like_fold"/>
</dbReference>
<reference evidence="3" key="1">
    <citation type="submission" date="2009-01" db="EMBL/GenBank/DDBJ databases">
        <title>Complete sequence of Anaeromyxobacter dehalogenans 2CP-1.</title>
        <authorList>
            <consortium name="US DOE Joint Genome Institute"/>
            <person name="Lucas S."/>
            <person name="Copeland A."/>
            <person name="Lapidus A."/>
            <person name="Glavina del Rio T."/>
            <person name="Dalin E."/>
            <person name="Tice H."/>
            <person name="Bruce D."/>
            <person name="Goodwin L."/>
            <person name="Pitluck S."/>
            <person name="Saunders E."/>
            <person name="Brettin T."/>
            <person name="Detter J.C."/>
            <person name="Han C."/>
            <person name="Larimer F."/>
            <person name="Land M."/>
            <person name="Hauser L."/>
            <person name="Kyrpides N."/>
            <person name="Ovchinnikova G."/>
            <person name="Beliaev A.S."/>
            <person name="Richardson P."/>
        </authorList>
    </citation>
    <scope>NUCLEOTIDE SEQUENCE</scope>
    <source>
        <strain evidence="3">2CP-1</strain>
    </source>
</reference>
<dbReference type="InterPro" id="IPR000601">
    <property type="entry name" value="PKD_dom"/>
</dbReference>
<protein>
    <submittedName>
        <fullName evidence="3">PKD domain containing protein</fullName>
    </submittedName>
</protein>
<dbReference type="Proteomes" id="UP000007089">
    <property type="component" value="Chromosome"/>
</dbReference>
<dbReference type="NCBIfam" id="NF041518">
    <property type="entry name" value="choice_anch_Q"/>
    <property type="match status" value="1"/>
</dbReference>
<keyword evidence="1" id="KW-0732">Signal</keyword>
<dbReference type="AlphaFoldDB" id="B8JFC0"/>
<dbReference type="InterPro" id="IPR012334">
    <property type="entry name" value="Pectin_lyas_fold"/>
</dbReference>
<proteinExistence type="predicted"/>
<dbReference type="InterPro" id="IPR035986">
    <property type="entry name" value="PKD_dom_sf"/>
</dbReference>
<dbReference type="InterPro" id="IPR011050">
    <property type="entry name" value="Pectin_lyase_fold/virulence"/>
</dbReference>
<sequence>MHFQPVSKGTAAAALAIASMLALGCSGTNSTFEDPAGQAPGVTVSPGAATVYPEQSLTFQANVTGYANPGVTWSIADGTNGGTISADGFYTAPSSTGTYRVVATSVANPSLSASATVTVSTAPPPPPDGSTMTAAHRTSGVAPLAVFFDAVDTTPTGSASPFNWASNVYQPADLEGAQYTWSFGDPGSGNWSTTGKSKNAATGYTAAHVFENPGTYTVSLTVVDTAGVTRTYTQTINVSAFSGTTFFVAANGSDSNNGTSQSTPFQTVNRAMTAALAASGPVQVLFRRGDTFSASSIYAITKPGPGIIGAYGSGNRPVINVADLGDGNVFSPRGTGADWRIMDLDMRGANPSTATGPIGPDVSHQGVNLLVLRLRASNFYVGLGWGDWTPIYATPHDGMFIVDSESPNNGGYGMYLGGRRIALLGNVASDPGQTHVCRVWQAHKAVISNNQFLRPGGQRHALKLHGPQLNDGRPETRWVSINDNVFQASGTSQWTVSIGSASSVANENGPVSHLVLERNRFGGSASLVADIETESSHAMVRNNVFDDTLASGVTSILWEQRNSVVPAPSDIRIYNNTFYNGSASGGSGLIRTNSTTTNLRLRNNLYAADSTGNISLVQGTRGAGWAEDVNLVVGLSALANPGGGDFTLPVGSPAVDAGLNLSDVRGDYLLAPRPRGAGLDVGAFESR</sequence>
<accession>B8JFC0</accession>
<evidence type="ECO:0000256" key="1">
    <source>
        <dbReference type="SAM" id="SignalP"/>
    </source>
</evidence>
<dbReference type="InterPro" id="IPR022409">
    <property type="entry name" value="PKD/Chitinase_dom"/>
</dbReference>
<dbReference type="Gene3D" id="2.160.20.10">
    <property type="entry name" value="Single-stranded right-handed beta-helix, Pectin lyase-like"/>
    <property type="match status" value="1"/>
</dbReference>
<dbReference type="InterPro" id="IPR036179">
    <property type="entry name" value="Ig-like_dom_sf"/>
</dbReference>
<keyword evidence="4" id="KW-1185">Reference proteome</keyword>
<evidence type="ECO:0000313" key="4">
    <source>
        <dbReference type="Proteomes" id="UP000007089"/>
    </source>
</evidence>
<dbReference type="SUPFAM" id="SSF48726">
    <property type="entry name" value="Immunoglobulin"/>
    <property type="match status" value="1"/>
</dbReference>
<dbReference type="EMBL" id="CP001359">
    <property type="protein sequence ID" value="ACL66297.1"/>
    <property type="molecule type" value="Genomic_DNA"/>
</dbReference>
<dbReference type="SUPFAM" id="SSF51126">
    <property type="entry name" value="Pectin lyase-like"/>
    <property type="match status" value="1"/>
</dbReference>
<dbReference type="RefSeq" id="WP_012634029.1">
    <property type="nucleotide sequence ID" value="NC_011891.1"/>
</dbReference>
<dbReference type="HOGENOM" id="CLU_465146_0_0_7"/>
<dbReference type="InterPro" id="IPR059226">
    <property type="entry name" value="Choice_anch_Q_dom"/>
</dbReference>
<dbReference type="Gene3D" id="2.60.40.10">
    <property type="entry name" value="Immunoglobulins"/>
    <property type="match status" value="1"/>
</dbReference>
<feature type="signal peptide" evidence="1">
    <location>
        <begin position="1"/>
        <end position="24"/>
    </location>
</feature>
<dbReference type="Gene3D" id="2.60.40.1080">
    <property type="match status" value="1"/>
</dbReference>
<dbReference type="Pfam" id="PF18911">
    <property type="entry name" value="PKD_4"/>
    <property type="match status" value="1"/>
</dbReference>
<dbReference type="CDD" id="cd00146">
    <property type="entry name" value="PKD"/>
    <property type="match status" value="1"/>
</dbReference>
<organism evidence="3 4">
    <name type="scientific">Anaeromyxobacter dehalogenans (strain ATCC BAA-258 / DSM 21875 / 2CP-1)</name>
    <dbReference type="NCBI Taxonomy" id="455488"/>
    <lineage>
        <taxon>Bacteria</taxon>
        <taxon>Pseudomonadati</taxon>
        <taxon>Myxococcota</taxon>
        <taxon>Myxococcia</taxon>
        <taxon>Myxococcales</taxon>
        <taxon>Cystobacterineae</taxon>
        <taxon>Anaeromyxobacteraceae</taxon>
        <taxon>Anaeromyxobacter</taxon>
    </lineage>
</organism>